<dbReference type="GO" id="GO:0009279">
    <property type="term" value="C:cell outer membrane"/>
    <property type="evidence" value="ECO:0007669"/>
    <property type="project" value="UniProtKB-SubCell"/>
</dbReference>
<keyword evidence="5" id="KW-0732">Signal</keyword>
<evidence type="ECO:0000313" key="7">
    <source>
        <dbReference type="EMBL" id="MBO8406937.1"/>
    </source>
</evidence>
<gene>
    <name evidence="7" type="ORF">IAC77_00555</name>
</gene>
<evidence type="ECO:0000256" key="4">
    <source>
        <dbReference type="ARBA" id="ARBA00023288"/>
    </source>
</evidence>
<dbReference type="EMBL" id="JADINE010000008">
    <property type="protein sequence ID" value="MBO8406937.1"/>
    <property type="molecule type" value="Genomic_DNA"/>
</dbReference>
<dbReference type="Proteomes" id="UP000721442">
    <property type="component" value="Unassembled WGS sequence"/>
</dbReference>
<evidence type="ECO:0000256" key="1">
    <source>
        <dbReference type="ARBA" id="ARBA00004459"/>
    </source>
</evidence>
<accession>A0A940IB60</accession>
<evidence type="ECO:0000256" key="5">
    <source>
        <dbReference type="SAM" id="SignalP"/>
    </source>
</evidence>
<keyword evidence="4" id="KW-0449">Lipoprotein</keyword>
<dbReference type="AlphaFoldDB" id="A0A940IB60"/>
<dbReference type="InterPro" id="IPR008816">
    <property type="entry name" value="Gly_zipper_2TM_dom"/>
</dbReference>
<evidence type="ECO:0000259" key="6">
    <source>
        <dbReference type="Pfam" id="PF05433"/>
    </source>
</evidence>
<comment type="caution">
    <text evidence="7">The sequence shown here is derived from an EMBL/GenBank/DDBJ whole genome shotgun (WGS) entry which is preliminary data.</text>
</comment>
<feature type="domain" description="Glycine zipper 2TM" evidence="6">
    <location>
        <begin position="58"/>
        <end position="98"/>
    </location>
</feature>
<organism evidence="7 8">
    <name type="scientific">Candidatus Enterousia excrementavium</name>
    <dbReference type="NCBI Taxonomy" id="2840789"/>
    <lineage>
        <taxon>Bacteria</taxon>
        <taxon>Pseudomonadati</taxon>
        <taxon>Pseudomonadota</taxon>
        <taxon>Alphaproteobacteria</taxon>
        <taxon>Candidatus Enterousia</taxon>
    </lineage>
</organism>
<reference evidence="7" key="1">
    <citation type="submission" date="2020-10" db="EMBL/GenBank/DDBJ databases">
        <authorList>
            <person name="Gilroy R."/>
        </authorList>
    </citation>
    <scope>NUCLEOTIDE SEQUENCE</scope>
    <source>
        <strain evidence="7">B1-16210</strain>
    </source>
</reference>
<protein>
    <recommendedName>
        <fullName evidence="3">17 kDa surface antigen</fullName>
    </recommendedName>
</protein>
<dbReference type="PROSITE" id="PS51257">
    <property type="entry name" value="PROKAR_LIPOPROTEIN"/>
    <property type="match status" value="1"/>
</dbReference>
<dbReference type="Pfam" id="PF05433">
    <property type="entry name" value="Rick_17kDa_Anti"/>
    <property type="match status" value="1"/>
</dbReference>
<comment type="similarity">
    <text evidence="2">Belongs to the rickettsiale 17 kDa surface antigen family.</text>
</comment>
<proteinExistence type="inferred from homology"/>
<feature type="chain" id="PRO_5036798193" description="17 kDa surface antigen" evidence="5">
    <location>
        <begin position="19"/>
        <end position="152"/>
    </location>
</feature>
<name>A0A940IB60_9PROT</name>
<feature type="signal peptide" evidence="5">
    <location>
        <begin position="1"/>
        <end position="18"/>
    </location>
</feature>
<evidence type="ECO:0000256" key="3">
    <source>
        <dbReference type="ARBA" id="ARBA00015281"/>
    </source>
</evidence>
<sequence>MKKFLSICITTITLAACGANLSTDRYATSGAGHVNTVSEGVIINVRPVTIATENGEVGQLAGGIVGGVAGGMVSDNTLAQTIGAVGGAVLGGYLGGKAQEGLSMQGGMEYIVKLDSGKSVTLTQGDDEVFSVGQRVYVLDADYDERARIIAQ</sequence>
<reference evidence="7" key="2">
    <citation type="journal article" date="2021" name="PeerJ">
        <title>Extensive microbial diversity within the chicken gut microbiome revealed by metagenomics and culture.</title>
        <authorList>
            <person name="Gilroy R."/>
            <person name="Ravi A."/>
            <person name="Getino M."/>
            <person name="Pursley I."/>
            <person name="Horton D.L."/>
            <person name="Alikhan N.F."/>
            <person name="Baker D."/>
            <person name="Gharbi K."/>
            <person name="Hall N."/>
            <person name="Watson M."/>
            <person name="Adriaenssens E.M."/>
            <person name="Foster-Nyarko E."/>
            <person name="Jarju S."/>
            <person name="Secka A."/>
            <person name="Antonio M."/>
            <person name="Oren A."/>
            <person name="Chaudhuri R.R."/>
            <person name="La Ragione R."/>
            <person name="Hildebrand F."/>
            <person name="Pallen M.J."/>
        </authorList>
    </citation>
    <scope>NUCLEOTIDE SEQUENCE</scope>
    <source>
        <strain evidence="7">B1-16210</strain>
    </source>
</reference>
<evidence type="ECO:0000256" key="2">
    <source>
        <dbReference type="ARBA" id="ARBA00008681"/>
    </source>
</evidence>
<comment type="subcellular location">
    <subcellularLocation>
        <location evidence="1">Cell outer membrane</location>
        <topology evidence="1">Lipid-anchor</topology>
    </subcellularLocation>
</comment>
<evidence type="ECO:0000313" key="8">
    <source>
        <dbReference type="Proteomes" id="UP000721442"/>
    </source>
</evidence>